<evidence type="ECO:0000313" key="2">
    <source>
        <dbReference type="EMBL" id="GGT91190.1"/>
    </source>
</evidence>
<reference evidence="2" key="4">
    <citation type="submission" date="2020-09" db="EMBL/GenBank/DDBJ databases">
        <authorList>
            <person name="Sun Q."/>
            <person name="Ohkuma M."/>
        </authorList>
    </citation>
    <scope>NUCLEOTIDE SEQUENCE</scope>
    <source>
        <strain evidence="2">JCM 31740</strain>
    </source>
</reference>
<dbReference type="EMBL" id="AP018553">
    <property type="protein sequence ID" value="BBD71883.1"/>
    <property type="molecule type" value="Genomic_DNA"/>
</dbReference>
<dbReference type="Gene3D" id="3.30.310.50">
    <property type="entry name" value="Alpha-D-phosphohexomutase, C-terminal domain"/>
    <property type="match status" value="1"/>
</dbReference>
<keyword evidence="3" id="KW-1185">Reference proteome</keyword>
<dbReference type="KEGG" id="sacd:HS1genome_0272"/>
<evidence type="ECO:0000313" key="3">
    <source>
        <dbReference type="Proteomes" id="UP000276741"/>
    </source>
</evidence>
<gene>
    <name evidence="2" type="ORF">GCM10007116_06130</name>
    <name evidence="1" type="ORF">HS1genome_0272</name>
</gene>
<dbReference type="RefSeq" id="WP_229768127.1">
    <property type="nucleotide sequence ID" value="NZ_AP018553.1"/>
</dbReference>
<dbReference type="EMBL" id="BMQS01000005">
    <property type="protein sequence ID" value="GGT91190.1"/>
    <property type="molecule type" value="Genomic_DNA"/>
</dbReference>
<dbReference type="AlphaFoldDB" id="A0A348B131"/>
<protein>
    <submittedName>
        <fullName evidence="1">KEOPS complex Pcc1-like subunit</fullName>
    </submittedName>
</protein>
<accession>A0A348B131</accession>
<dbReference type="Proteomes" id="UP000616143">
    <property type="component" value="Unassembled WGS sequence"/>
</dbReference>
<dbReference type="GeneID" id="38665772"/>
<dbReference type="Proteomes" id="UP000276741">
    <property type="component" value="Chromosome"/>
</dbReference>
<name>A0A348B131_9CREN</name>
<sequence length="87" mass="9757">MDEVQNVLKIKIRVSPSSLTSLALNSILLEEVDRGLVTVDPEKGEVSIKAPRLSRGRAIMNSYIYWLYTILTTFEELGEEDGRESTA</sequence>
<proteinExistence type="predicted"/>
<evidence type="ECO:0000313" key="1">
    <source>
        <dbReference type="EMBL" id="BBD71883.1"/>
    </source>
</evidence>
<organism evidence="1 3">
    <name type="scientific">Sulfodiicoccus acidiphilus</name>
    <dbReference type="NCBI Taxonomy" id="1670455"/>
    <lineage>
        <taxon>Archaea</taxon>
        <taxon>Thermoproteota</taxon>
        <taxon>Thermoprotei</taxon>
        <taxon>Sulfolobales</taxon>
        <taxon>Sulfolobaceae</taxon>
        <taxon>Sulfodiicoccus</taxon>
    </lineage>
</organism>
<reference evidence="3" key="2">
    <citation type="submission" date="2018-04" db="EMBL/GenBank/DDBJ databases">
        <title>Complete genome sequence of Sulfodiicoccus acidiphilus strain HS-1.</title>
        <authorList>
            <person name="Sakai H.D."/>
            <person name="Kurosawa N."/>
        </authorList>
    </citation>
    <scope>NUCLEOTIDE SEQUENCE [LARGE SCALE GENOMIC DNA]</scope>
    <source>
        <strain evidence="3">HS-1</strain>
    </source>
</reference>
<reference evidence="2" key="1">
    <citation type="journal article" date="2014" name="Int. J. Syst. Evol. Microbiol.">
        <title>Complete genome sequence of Corynebacterium casei LMG S-19264T (=DSM 44701T), isolated from a smear-ripened cheese.</title>
        <authorList>
            <consortium name="US DOE Joint Genome Institute (JGI-PGF)"/>
            <person name="Walter F."/>
            <person name="Albersmeier A."/>
            <person name="Kalinowski J."/>
            <person name="Ruckert C."/>
        </authorList>
    </citation>
    <scope>NUCLEOTIDE SEQUENCE</scope>
    <source>
        <strain evidence="2">JCM 31740</strain>
    </source>
</reference>
<reference evidence="1" key="3">
    <citation type="journal article" date="2019" name="BMC Res. Notes">
        <title>Complete genome sequence of the Sulfodiicoccus acidiphilus strain HS-1T, the first crenarchaeon that lacks polB3, isolated from an acidic hot spring in Ohwaku-dani, Hakone, Japan.</title>
        <authorList>
            <person name="Sakai H.D."/>
            <person name="Kurosawa N."/>
        </authorList>
    </citation>
    <scope>NUCLEOTIDE SEQUENCE</scope>
    <source>
        <strain evidence="1">HS-1</strain>
    </source>
</reference>